<organism evidence="1 2">
    <name type="scientific">Gossypium arboreum</name>
    <name type="common">Tree cotton</name>
    <name type="synonym">Gossypium nanking</name>
    <dbReference type="NCBI Taxonomy" id="29729"/>
    <lineage>
        <taxon>Eukaryota</taxon>
        <taxon>Viridiplantae</taxon>
        <taxon>Streptophyta</taxon>
        <taxon>Embryophyta</taxon>
        <taxon>Tracheophyta</taxon>
        <taxon>Spermatophyta</taxon>
        <taxon>Magnoliopsida</taxon>
        <taxon>eudicotyledons</taxon>
        <taxon>Gunneridae</taxon>
        <taxon>Pentapetalae</taxon>
        <taxon>rosids</taxon>
        <taxon>malvids</taxon>
        <taxon>Malvales</taxon>
        <taxon>Malvaceae</taxon>
        <taxon>Malvoideae</taxon>
        <taxon>Gossypium</taxon>
    </lineage>
</organism>
<proteinExistence type="predicted"/>
<reference evidence="1 2" key="1">
    <citation type="submission" date="2023-03" db="EMBL/GenBank/DDBJ databases">
        <title>WGS of Gossypium arboreum.</title>
        <authorList>
            <person name="Yu D."/>
        </authorList>
    </citation>
    <scope>NUCLEOTIDE SEQUENCE [LARGE SCALE GENOMIC DNA]</scope>
    <source>
        <tissue evidence="1">Leaf</tissue>
    </source>
</reference>
<name>A0ABR0QAZ6_GOSAR</name>
<comment type="caution">
    <text evidence="1">The sequence shown here is derived from an EMBL/GenBank/DDBJ whole genome shotgun (WGS) entry which is preliminary data.</text>
</comment>
<protein>
    <submittedName>
        <fullName evidence="1">Uncharacterized protein</fullName>
    </submittedName>
</protein>
<dbReference type="Proteomes" id="UP001358586">
    <property type="component" value="Chromosome 4"/>
</dbReference>
<keyword evidence="2" id="KW-1185">Reference proteome</keyword>
<sequence length="106" mass="12069">MSSGSTVRYSTGFFVDDFEGDVKSVIQKYESNNPDRLEICAIIYNIYKLKRFSIAISFRHVYKSANYLDHFLASGNLKLGQETYLLGGVPDSIADAVKRRHLREPD</sequence>
<accession>A0ABR0QAZ6</accession>
<evidence type="ECO:0000313" key="2">
    <source>
        <dbReference type="Proteomes" id="UP001358586"/>
    </source>
</evidence>
<dbReference type="EMBL" id="JARKNE010000004">
    <property type="protein sequence ID" value="KAK5836226.1"/>
    <property type="molecule type" value="Genomic_DNA"/>
</dbReference>
<gene>
    <name evidence="1" type="ORF">PVK06_011996</name>
</gene>
<evidence type="ECO:0000313" key="1">
    <source>
        <dbReference type="EMBL" id="KAK5836226.1"/>
    </source>
</evidence>